<gene>
    <name evidence="1" type="ORF">BCF44_109189</name>
</gene>
<dbReference type="EMBL" id="QUNO01000009">
    <property type="protein sequence ID" value="REH43646.1"/>
    <property type="molecule type" value="Genomic_DNA"/>
</dbReference>
<comment type="caution">
    <text evidence="1">The sequence shown here is derived from an EMBL/GenBank/DDBJ whole genome shotgun (WGS) entry which is preliminary data.</text>
</comment>
<reference evidence="1 2" key="1">
    <citation type="submission" date="2018-08" db="EMBL/GenBank/DDBJ databases">
        <title>Genomic Encyclopedia of Archaeal and Bacterial Type Strains, Phase II (KMG-II): from individual species to whole genera.</title>
        <authorList>
            <person name="Goeker M."/>
        </authorList>
    </citation>
    <scope>NUCLEOTIDE SEQUENCE [LARGE SCALE GENOMIC DNA]</scope>
    <source>
        <strain evidence="1 2">DSM 45791</strain>
    </source>
</reference>
<keyword evidence="2" id="KW-1185">Reference proteome</keyword>
<proteinExistence type="predicted"/>
<protein>
    <submittedName>
        <fullName evidence="1">Uncharacterized protein</fullName>
    </submittedName>
</protein>
<dbReference type="Proteomes" id="UP000256269">
    <property type="component" value="Unassembled WGS sequence"/>
</dbReference>
<dbReference type="AlphaFoldDB" id="A0A3E0HF20"/>
<evidence type="ECO:0000313" key="1">
    <source>
        <dbReference type="EMBL" id="REH43646.1"/>
    </source>
</evidence>
<accession>A0A3E0HF20</accession>
<dbReference type="OrthoDB" id="3670101at2"/>
<name>A0A3E0HF20_9PSEU</name>
<dbReference type="Pfam" id="PF18906">
    <property type="entry name" value="Phage_tube_2"/>
    <property type="match status" value="1"/>
</dbReference>
<sequence length="399" mass="41311">MPYPPLFTKVGIVKETTYGTGGTATSFVALNGEPKPKPNLKMLEDKSWRGWMGEDQDFIPGPYDTSIDWDGNAYPDIVGFPIVGVLGDVSYSGSTIAPTGTVGTGGSAVGATSIPSSVSIPASTLIQIDTGLLSEVVTTSGAPTGAGPFTIPVPALKYAHLAGVPITAINTAGPFTTVASVLNSGTGQPPSYAITDAYGPAARQYPGIIFTEFGLKAEAAGLLTYSAKCMGLPETVVSAPTASYSAERAIAAYSGAVTLGGVSTNIVESMELTVKREAEGIQAVDGTQAPRQIWGGMVSTDGKMTITVEDEVQYLNFINNSQPSLDLNYAFGTGVNARQVKFHLSKAAYTAVAIARGKKWVQLDVTFKGRFNTTDVGPSGGASPIAVTLQNAITPGTYK</sequence>
<dbReference type="InterPro" id="IPR044000">
    <property type="entry name" value="Phage_tube_2"/>
</dbReference>
<dbReference type="RefSeq" id="WP_116177089.1">
    <property type="nucleotide sequence ID" value="NZ_CP144375.1"/>
</dbReference>
<organism evidence="1 2">
    <name type="scientific">Kutzneria buriramensis</name>
    <dbReference type="NCBI Taxonomy" id="1045776"/>
    <lineage>
        <taxon>Bacteria</taxon>
        <taxon>Bacillati</taxon>
        <taxon>Actinomycetota</taxon>
        <taxon>Actinomycetes</taxon>
        <taxon>Pseudonocardiales</taxon>
        <taxon>Pseudonocardiaceae</taxon>
        <taxon>Kutzneria</taxon>
    </lineage>
</organism>
<evidence type="ECO:0000313" key="2">
    <source>
        <dbReference type="Proteomes" id="UP000256269"/>
    </source>
</evidence>